<feature type="domain" description="S-Me-THD-like C-terminal" evidence="5">
    <location>
        <begin position="805"/>
        <end position="1004"/>
    </location>
</feature>
<dbReference type="InterPro" id="IPR024071">
    <property type="entry name" value="S-Me-THD_C_sf"/>
</dbReference>
<dbReference type="SUPFAM" id="SSF160991">
    <property type="entry name" value="CV3147-like"/>
    <property type="match status" value="1"/>
</dbReference>
<feature type="region of interest" description="Disordered" evidence="1">
    <location>
        <begin position="564"/>
        <end position="612"/>
    </location>
</feature>
<evidence type="ECO:0000259" key="4">
    <source>
        <dbReference type="Pfam" id="PF06032"/>
    </source>
</evidence>
<dbReference type="Gene3D" id="3.40.1610.10">
    <property type="entry name" value="CV3147-like domain"/>
    <property type="match status" value="1"/>
</dbReference>
<dbReference type="Proteomes" id="UP001244011">
    <property type="component" value="Unassembled WGS sequence"/>
</dbReference>
<reference evidence="6" key="1">
    <citation type="submission" date="2023-06" db="EMBL/GenBank/DDBJ databases">
        <title>Genome-scale phylogeny and comparative genomics of the fungal order Sordariales.</title>
        <authorList>
            <consortium name="Lawrence Berkeley National Laboratory"/>
            <person name="Hensen N."/>
            <person name="Bonometti L."/>
            <person name="Westerberg I."/>
            <person name="Brannstrom I.O."/>
            <person name="Guillou S."/>
            <person name="Cros-Aarteil S."/>
            <person name="Calhoun S."/>
            <person name="Haridas S."/>
            <person name="Kuo A."/>
            <person name="Mondo S."/>
            <person name="Pangilinan J."/>
            <person name="Riley R."/>
            <person name="Labutti K."/>
            <person name="Andreopoulos B."/>
            <person name="Lipzen A."/>
            <person name="Chen C."/>
            <person name="Yanf M."/>
            <person name="Daum C."/>
            <person name="Ng V."/>
            <person name="Clum A."/>
            <person name="Steindorff A."/>
            <person name="Ohm R."/>
            <person name="Martin F."/>
            <person name="Silar P."/>
            <person name="Natvig D."/>
            <person name="Lalanne C."/>
            <person name="Gautier V."/>
            <person name="Ament-Velasquez S.L."/>
            <person name="Kruys A."/>
            <person name="Hutchinson M.I."/>
            <person name="Powell A.J."/>
            <person name="Barry K."/>
            <person name="Miller A.N."/>
            <person name="Grigoriev I.V."/>
            <person name="Debuchy R."/>
            <person name="Gladieux P."/>
            <person name="Thoren M.H."/>
            <person name="Johannesson H."/>
        </authorList>
    </citation>
    <scope>NUCLEOTIDE SEQUENCE</scope>
    <source>
        <strain evidence="6">8032-3</strain>
    </source>
</reference>
<dbReference type="Pfam" id="PF01968">
    <property type="entry name" value="Hydantoinase_A"/>
    <property type="match status" value="1"/>
</dbReference>
<dbReference type="InterPro" id="IPR045079">
    <property type="entry name" value="Oxoprolinase-like"/>
</dbReference>
<dbReference type="Pfam" id="PF06032">
    <property type="entry name" value="S-Me-THD_N"/>
    <property type="match status" value="1"/>
</dbReference>
<dbReference type="InterPro" id="IPR048350">
    <property type="entry name" value="S-Me-THD-like_C"/>
</dbReference>
<dbReference type="GO" id="GO:0016787">
    <property type="term" value="F:hydrolase activity"/>
    <property type="evidence" value="ECO:0007669"/>
    <property type="project" value="InterPro"/>
</dbReference>
<accession>A0AAJ0BYF0</accession>
<keyword evidence="7" id="KW-1185">Reference proteome</keyword>
<feature type="compositionally biased region" description="Pro residues" evidence="1">
    <location>
        <begin position="595"/>
        <end position="604"/>
    </location>
</feature>
<dbReference type="SUPFAM" id="SSF53067">
    <property type="entry name" value="Actin-like ATPase domain"/>
    <property type="match status" value="2"/>
</dbReference>
<dbReference type="Pfam" id="PF20906">
    <property type="entry name" value="S-Me-THD_C"/>
    <property type="match status" value="1"/>
</dbReference>
<dbReference type="InterPro" id="IPR010318">
    <property type="entry name" value="S-Me-THD_N"/>
</dbReference>
<name>A0AAJ0BYF0_9PEZI</name>
<dbReference type="InterPro" id="IPR043129">
    <property type="entry name" value="ATPase_NBD"/>
</dbReference>
<evidence type="ECO:0000259" key="2">
    <source>
        <dbReference type="Pfam" id="PF01968"/>
    </source>
</evidence>
<organism evidence="6 7">
    <name type="scientific">Phialemonium atrogriseum</name>
    <dbReference type="NCBI Taxonomy" id="1093897"/>
    <lineage>
        <taxon>Eukaryota</taxon>
        <taxon>Fungi</taxon>
        <taxon>Dikarya</taxon>
        <taxon>Ascomycota</taxon>
        <taxon>Pezizomycotina</taxon>
        <taxon>Sordariomycetes</taxon>
        <taxon>Sordariomycetidae</taxon>
        <taxon>Cephalothecales</taxon>
        <taxon>Cephalothecaceae</taxon>
        <taxon>Phialemonium</taxon>
    </lineage>
</organism>
<evidence type="ECO:0000259" key="3">
    <source>
        <dbReference type="Pfam" id="PF05378"/>
    </source>
</evidence>
<comment type="caution">
    <text evidence="6">The sequence shown here is derived from an EMBL/GenBank/DDBJ whole genome shotgun (WGS) entry which is preliminary data.</text>
</comment>
<evidence type="ECO:0000256" key="1">
    <source>
        <dbReference type="SAM" id="MobiDB-lite"/>
    </source>
</evidence>
<dbReference type="GeneID" id="85314988"/>
<dbReference type="AlphaFoldDB" id="A0AAJ0BYF0"/>
<proteinExistence type="predicted"/>
<feature type="domain" description="Hydantoinase/oxoprolinase N-terminal" evidence="3">
    <location>
        <begin position="13"/>
        <end position="205"/>
    </location>
</feature>
<feature type="domain" description="Hydantoinase A/oxoprolinase" evidence="2">
    <location>
        <begin position="225"/>
        <end position="425"/>
    </location>
</feature>
<dbReference type="PANTHER" id="PTHR11365">
    <property type="entry name" value="5-OXOPROLINASE RELATED"/>
    <property type="match status" value="1"/>
</dbReference>
<dbReference type="EMBL" id="MU839020">
    <property type="protein sequence ID" value="KAK1764376.1"/>
    <property type="molecule type" value="Genomic_DNA"/>
</dbReference>
<dbReference type="PANTHER" id="PTHR11365:SF10">
    <property type="entry name" value="HYDANTOINASE_OXOPROLINASE"/>
    <property type="match status" value="1"/>
</dbReference>
<protein>
    <submittedName>
        <fullName evidence="6">Hydantoinase</fullName>
    </submittedName>
</protein>
<dbReference type="InterPro" id="IPR027479">
    <property type="entry name" value="S-Me-THD_N_sf"/>
</dbReference>
<evidence type="ECO:0000313" key="6">
    <source>
        <dbReference type="EMBL" id="KAK1764376.1"/>
    </source>
</evidence>
<gene>
    <name evidence="6" type="ORF">QBC33DRAFT_594959</name>
</gene>
<evidence type="ECO:0000313" key="7">
    <source>
        <dbReference type="Proteomes" id="UP001244011"/>
    </source>
</evidence>
<dbReference type="InterPro" id="IPR008040">
    <property type="entry name" value="Hydant_A_N"/>
</dbReference>
<dbReference type="InterPro" id="IPR002821">
    <property type="entry name" value="Hydantoinase_A"/>
</dbReference>
<sequence>MPLINLAEHKLYRIGVDVGGTNTDAALACWTKPTAVPDGGAHPDGHEDISIVASHKSQTTADVTTGIRHAIQAVLGAASVPRDAVISVNIGTTHFINAVVQADASSLSRVAVLRLCGPFCREVPPFADFPPALRRIVEGYTAYVDGGLEIDGRPIKPVREEEIVKHATKMREAGVSVVVVVGVFSAVDTAEVTQEEQVKAILQREIPGVDVVCSRDIGRVGFIERENASVLNASILRFARRTIRGFERALAELRLDCPLYLTQNDGTIMDAEAACRTPIKTFSSGATNSLTGAVFLAGIHRKDSEFDLKTSQVIMVDVGGTTSDFAALSPSGFPRQSSTTASIAGVRTAFSMPELVSIGLGGGSLVTVDEAGDVSVGPTSVGHRLQTEALCFGGATATATDVVLARGFRDQSLPDWQGDMSSDVVSKASRQITLKLQRCVDTMKTSDLDVVLLLVGGGSIIQIDELSNVQKSIQPPFYKVANAVGAAIAKVAGEVDRIVIPDGRKHEQLVEELSREAEQLAYSNGARTGSVEIMELDFIPLQYVTNNAFRAVVKAVGELDWQLPSKKAPRSEEKAGTVSVTELSLTDGPESPSKQPAPLPPTDAPAPDLENYEPDVSKATREWYISEVDLDFIGEGCGILGTGGGGSVYSALLHSRETLRSPTIGGRRMRVVEAASLPPAAASSTSGGGTAVIAFVGAPSVSNERLIGGGEIEAAARALSRYLGTTGGGGYDAVMAAEVGGSNGMRAFAAAASLDVPVVDADMIGRAFPKIDMSLPYVYGQAGPAPAVLSDARGNVQVVAEVEDSSRFESIARSACIELGLYTALSLAPLGREVLLRYCCLGSISFAWFMGREICLARQRKADVVQALLSVIPGGRLLYKGKVVDVQREVKGGWTIGTTALEPFHDDDSDDDRNGVVDSRRLVLSYQNEFFCATLEPNTVLCTTPDLITVLDLSTGAALATHELRYGLRVAVIAMPAHPLWTTDVGLKMAGPEAFGISSPFQPLGTTWEKPPSVFDRYAK</sequence>
<dbReference type="Gene3D" id="2.40.390.10">
    <property type="entry name" value="CV3147-like"/>
    <property type="match status" value="1"/>
</dbReference>
<dbReference type="Pfam" id="PF05378">
    <property type="entry name" value="Hydant_A_N"/>
    <property type="match status" value="1"/>
</dbReference>
<dbReference type="RefSeq" id="XP_060280589.1">
    <property type="nucleotide sequence ID" value="XM_060431801.1"/>
</dbReference>
<feature type="domain" description="S-Me-THD N-terminal" evidence="4">
    <location>
        <begin position="629"/>
        <end position="800"/>
    </location>
</feature>
<evidence type="ECO:0000259" key="5">
    <source>
        <dbReference type="Pfam" id="PF20906"/>
    </source>
</evidence>